<name>A0A699HZS8_TANCI</name>
<feature type="region of interest" description="Disordered" evidence="1">
    <location>
        <begin position="178"/>
        <end position="200"/>
    </location>
</feature>
<proteinExistence type="predicted"/>
<dbReference type="AlphaFoldDB" id="A0A699HZS8"/>
<dbReference type="Pfam" id="PF14223">
    <property type="entry name" value="Retrotran_gag_2"/>
    <property type="match status" value="1"/>
</dbReference>
<comment type="caution">
    <text evidence="2">The sequence shown here is derived from an EMBL/GenBank/DDBJ whole genome shotgun (WGS) entry which is preliminary data.</text>
</comment>
<evidence type="ECO:0000313" key="2">
    <source>
        <dbReference type="EMBL" id="GEZ01992.1"/>
    </source>
</evidence>
<reference evidence="2" key="1">
    <citation type="journal article" date="2019" name="Sci. Rep.">
        <title>Draft genome of Tanacetum cinerariifolium, the natural source of mosquito coil.</title>
        <authorList>
            <person name="Yamashiro T."/>
            <person name="Shiraishi A."/>
            <person name="Satake H."/>
            <person name="Nakayama K."/>
        </authorList>
    </citation>
    <scope>NUCLEOTIDE SEQUENCE</scope>
</reference>
<protein>
    <submittedName>
        <fullName evidence="2">Ribonuclease H-like domain-containing protein</fullName>
    </submittedName>
</protein>
<evidence type="ECO:0000256" key="1">
    <source>
        <dbReference type="SAM" id="MobiDB-lite"/>
    </source>
</evidence>
<sequence>TTTNDAGTSTTLIPGLVTLKVKAQKKNDVKARSKLPMALPNEHLMTFNQYKDAKTLFVAIKTRFGGNEATKKTQKTLLKQLCKNFSATSIESLDSIFNMLQKSISQLAVLGVFILLKDLNLKFLRSLPSEWNTHVVVRRNKSNLDTMSIDDLYNNFKIVEQEVKGTACSNSSSHNMAFVSSPSPTSTNKVPTTYGVSCGS</sequence>
<dbReference type="EMBL" id="BKCJ010232610">
    <property type="protein sequence ID" value="GEZ01992.1"/>
    <property type="molecule type" value="Genomic_DNA"/>
</dbReference>
<gene>
    <name evidence="2" type="ORF">Tci_473965</name>
</gene>
<organism evidence="2">
    <name type="scientific">Tanacetum cinerariifolium</name>
    <name type="common">Dalmatian daisy</name>
    <name type="synonym">Chrysanthemum cinerariifolium</name>
    <dbReference type="NCBI Taxonomy" id="118510"/>
    <lineage>
        <taxon>Eukaryota</taxon>
        <taxon>Viridiplantae</taxon>
        <taxon>Streptophyta</taxon>
        <taxon>Embryophyta</taxon>
        <taxon>Tracheophyta</taxon>
        <taxon>Spermatophyta</taxon>
        <taxon>Magnoliopsida</taxon>
        <taxon>eudicotyledons</taxon>
        <taxon>Gunneridae</taxon>
        <taxon>Pentapetalae</taxon>
        <taxon>asterids</taxon>
        <taxon>campanulids</taxon>
        <taxon>Asterales</taxon>
        <taxon>Asteraceae</taxon>
        <taxon>Asteroideae</taxon>
        <taxon>Anthemideae</taxon>
        <taxon>Anthemidinae</taxon>
        <taxon>Tanacetum</taxon>
    </lineage>
</organism>
<feature type="non-terminal residue" evidence="2">
    <location>
        <position position="1"/>
    </location>
</feature>
<accession>A0A699HZS8</accession>